<dbReference type="WBParaSite" id="MhA1_Contig215.frz3.gene1">
    <property type="protein sequence ID" value="MhA1_Contig215.frz3.gene1"/>
    <property type="gene ID" value="MhA1_Contig215.frz3.gene1"/>
</dbReference>
<dbReference type="PROSITE" id="PS51469">
    <property type="entry name" value="SUN"/>
    <property type="match status" value="1"/>
</dbReference>
<feature type="transmembrane region" description="Helical" evidence="7">
    <location>
        <begin position="17"/>
        <end position="38"/>
    </location>
</feature>
<feature type="domain" description="SUN" evidence="8">
    <location>
        <begin position="153"/>
        <end position="322"/>
    </location>
</feature>
<keyword evidence="2 7" id="KW-0812">Transmembrane</keyword>
<organism evidence="9 10">
    <name type="scientific">Meloidogyne hapla</name>
    <name type="common">Root-knot nematode worm</name>
    <dbReference type="NCBI Taxonomy" id="6305"/>
    <lineage>
        <taxon>Eukaryota</taxon>
        <taxon>Metazoa</taxon>
        <taxon>Ecdysozoa</taxon>
        <taxon>Nematoda</taxon>
        <taxon>Chromadorea</taxon>
        <taxon>Rhabditida</taxon>
        <taxon>Tylenchina</taxon>
        <taxon>Tylenchomorpha</taxon>
        <taxon>Tylenchoidea</taxon>
        <taxon>Meloidogynidae</taxon>
        <taxon>Meloidogyninae</taxon>
        <taxon>Meloidogyne</taxon>
    </lineage>
</organism>
<dbReference type="AlphaFoldDB" id="A0A1I8BG08"/>
<dbReference type="GO" id="GO:0034975">
    <property type="term" value="P:protein folding in endoplasmic reticulum"/>
    <property type="evidence" value="ECO:0007669"/>
    <property type="project" value="TreeGrafter"/>
</dbReference>
<evidence type="ECO:0000256" key="2">
    <source>
        <dbReference type="ARBA" id="ARBA00022692"/>
    </source>
</evidence>
<evidence type="ECO:0000256" key="6">
    <source>
        <dbReference type="SAM" id="MobiDB-lite"/>
    </source>
</evidence>
<sequence length="792" mass="91571">MPLFQSFNYNNDRHQHLFLSTSLLSTSPFILLFILLLMNFSCRGRMFSFIEGEGVEQEKSKIILENEQIDTLNVEKGFFYVYLQNTKFFEILENKRVEEVKTDSVKKEEGLHQKQDEPHIEQSHPTIQQKEEINESSPPINQSPIESTSALPEPSSSPPTTTSTLTTTPLQEEKHPHSKRNYASKECGAKVLYSNEEAENKGAILNDPERDDYMRNPCERAQNKFLIIELCETIQLNSFEIANFELFSSNPKDFRLWGSERYPTQEWILIGDFEAQNIRQLQSFDVKQNTLYVKFVKLELLTHYGNEHFCTLSTFVIYGTSIVDEYEAEAASTTLQQQQQFTQMGDGLKEEINKNVTINETIKECSNVEEVLEENAEKIITKNDLKNDENNLTKNINNQTNEEEENKEQKSTETGNMLKTIVEQLGSNIKNVIGQAFSKNNGNEENAKNDEINLKKNYLRYTFSTCQQCSSKHSPTTHYLSLFCWAFFPNVYRIIKHKQQYLFDSTKKFIGANKFQNYFLDKVLRRQTSSFCPLPSLPLTCNRKSEINNVGEEKQQTKNLNKNNSEQQTNEQQKQQINSDVVENVENVVKTQQIQKPVTPTHVLDEKVVRPLPGTSTNSKESIFMKLNKRLVLLEQNMSTSNEHLNELTKRVGTQSEEFSAKQEKIAKTTAENVAKHETKIVKEEMQQKLSELQKEVRRLSQQLQNVATSMQPIRTDGTTPNGFYPPLSQFQRYMNNEQQQNHCNGKTCMSDLTSFISPSTYYSQFRSSIGYGRNEEDYVRQEGLWTVKNFS</sequence>
<evidence type="ECO:0000256" key="4">
    <source>
        <dbReference type="ARBA" id="ARBA00023136"/>
    </source>
</evidence>
<dbReference type="InterPro" id="IPR012919">
    <property type="entry name" value="SUN_dom"/>
</dbReference>
<evidence type="ECO:0000256" key="3">
    <source>
        <dbReference type="ARBA" id="ARBA00022989"/>
    </source>
</evidence>
<dbReference type="PANTHER" id="PTHR12953:SF0">
    <property type="entry name" value="SUN DOMAIN-CONTAINING OSSIFICATION FACTOR"/>
    <property type="match status" value="1"/>
</dbReference>
<feature type="region of interest" description="Disordered" evidence="6">
    <location>
        <begin position="388"/>
        <end position="413"/>
    </location>
</feature>
<evidence type="ECO:0000313" key="9">
    <source>
        <dbReference type="Proteomes" id="UP000095281"/>
    </source>
</evidence>
<keyword evidence="3 7" id="KW-1133">Transmembrane helix</keyword>
<reference evidence="10" key="1">
    <citation type="submission" date="2016-11" db="UniProtKB">
        <authorList>
            <consortium name="WormBaseParasite"/>
        </authorList>
    </citation>
    <scope>IDENTIFICATION</scope>
</reference>
<dbReference type="InterPro" id="IPR045120">
    <property type="entry name" value="Suco/Slp1-like"/>
</dbReference>
<dbReference type="GO" id="GO:0005737">
    <property type="term" value="C:cytoplasm"/>
    <property type="evidence" value="ECO:0007669"/>
    <property type="project" value="TreeGrafter"/>
</dbReference>
<keyword evidence="9" id="KW-1185">Reference proteome</keyword>
<evidence type="ECO:0000256" key="5">
    <source>
        <dbReference type="SAM" id="Coils"/>
    </source>
</evidence>
<name>A0A1I8BG08_MELHA</name>
<keyword evidence="4 7" id="KW-0472">Membrane</keyword>
<protein>
    <submittedName>
        <fullName evidence="10">SUN domain-containing protein</fullName>
    </submittedName>
</protein>
<dbReference type="GO" id="GO:0016020">
    <property type="term" value="C:membrane"/>
    <property type="evidence" value="ECO:0007669"/>
    <property type="project" value="InterPro"/>
</dbReference>
<evidence type="ECO:0000256" key="7">
    <source>
        <dbReference type="SAM" id="Phobius"/>
    </source>
</evidence>
<keyword evidence="5" id="KW-0175">Coiled coil</keyword>
<dbReference type="Proteomes" id="UP000095281">
    <property type="component" value="Unplaced"/>
</dbReference>
<accession>A0A1I8BG08</accession>
<feature type="compositionally biased region" description="Polar residues" evidence="6">
    <location>
        <begin position="135"/>
        <end position="146"/>
    </location>
</feature>
<feature type="region of interest" description="Disordered" evidence="6">
    <location>
        <begin position="102"/>
        <end position="182"/>
    </location>
</feature>
<feature type="coiled-coil region" evidence="5">
    <location>
        <begin position="676"/>
        <end position="710"/>
    </location>
</feature>
<comment type="subcellular location">
    <subcellularLocation>
        <location evidence="1">Endomembrane system</location>
    </subcellularLocation>
</comment>
<dbReference type="PANTHER" id="PTHR12953">
    <property type="entry name" value="MEMBRANE PROTEIN CH1 RELATED"/>
    <property type="match status" value="1"/>
</dbReference>
<feature type="region of interest" description="Disordered" evidence="6">
    <location>
        <begin position="551"/>
        <end position="577"/>
    </location>
</feature>
<feature type="compositionally biased region" description="Low complexity" evidence="6">
    <location>
        <begin position="561"/>
        <end position="577"/>
    </location>
</feature>
<dbReference type="InterPro" id="IPR008979">
    <property type="entry name" value="Galactose-bd-like_sf"/>
</dbReference>
<evidence type="ECO:0000256" key="1">
    <source>
        <dbReference type="ARBA" id="ARBA00004308"/>
    </source>
</evidence>
<feature type="compositionally biased region" description="Basic and acidic residues" evidence="6">
    <location>
        <begin position="102"/>
        <end position="122"/>
    </location>
</feature>
<dbReference type="SUPFAM" id="SSF49785">
    <property type="entry name" value="Galactose-binding domain-like"/>
    <property type="match status" value="1"/>
</dbReference>
<feature type="compositionally biased region" description="Low complexity" evidence="6">
    <location>
        <begin position="147"/>
        <end position="170"/>
    </location>
</feature>
<evidence type="ECO:0000313" key="10">
    <source>
        <dbReference type="WBParaSite" id="MhA1_Contig215.frz3.gene1"/>
    </source>
</evidence>
<evidence type="ECO:0000259" key="8">
    <source>
        <dbReference type="PROSITE" id="PS51469"/>
    </source>
</evidence>
<proteinExistence type="predicted"/>
<dbReference type="GO" id="GO:0012505">
    <property type="term" value="C:endomembrane system"/>
    <property type="evidence" value="ECO:0007669"/>
    <property type="project" value="UniProtKB-SubCell"/>
</dbReference>
<dbReference type="Pfam" id="PF07738">
    <property type="entry name" value="Sad1_UNC"/>
    <property type="match status" value="1"/>
</dbReference>
<dbReference type="Gene3D" id="2.60.120.260">
    <property type="entry name" value="Galactose-binding domain-like"/>
    <property type="match status" value="1"/>
</dbReference>